<accession>A0A4Q7V4L6</accession>
<keyword evidence="2" id="KW-1185">Reference proteome</keyword>
<dbReference type="Proteomes" id="UP000291591">
    <property type="component" value="Unassembled WGS sequence"/>
</dbReference>
<gene>
    <name evidence="1" type="ORF">EV383_4484</name>
</gene>
<proteinExistence type="predicted"/>
<comment type="caution">
    <text evidence="1">The sequence shown here is derived from an EMBL/GenBank/DDBJ whole genome shotgun (WGS) entry which is preliminary data.</text>
</comment>
<sequence>MSGSGSGIDAANVSLTGELPHDVERQAVLGALHRIDLGSDSPAQVWEVLQMLDLDGQAREMQAEKQGRQEEGAA</sequence>
<organism evidence="1 2">
    <name type="scientific">Pseudonocardia sediminis</name>
    <dbReference type="NCBI Taxonomy" id="1397368"/>
    <lineage>
        <taxon>Bacteria</taxon>
        <taxon>Bacillati</taxon>
        <taxon>Actinomycetota</taxon>
        <taxon>Actinomycetes</taxon>
        <taxon>Pseudonocardiales</taxon>
        <taxon>Pseudonocardiaceae</taxon>
        <taxon>Pseudonocardia</taxon>
    </lineage>
</organism>
<dbReference type="AlphaFoldDB" id="A0A4Q7V4L6"/>
<dbReference type="EMBL" id="SHKL01000001">
    <property type="protein sequence ID" value="RZT87559.1"/>
    <property type="molecule type" value="Genomic_DNA"/>
</dbReference>
<name>A0A4Q7V4L6_PSEST</name>
<dbReference type="RefSeq" id="WP_130291692.1">
    <property type="nucleotide sequence ID" value="NZ_SHKL01000001.1"/>
</dbReference>
<evidence type="ECO:0000313" key="2">
    <source>
        <dbReference type="Proteomes" id="UP000291591"/>
    </source>
</evidence>
<protein>
    <submittedName>
        <fullName evidence="1">Uncharacterized protein</fullName>
    </submittedName>
</protein>
<reference evidence="1 2" key="1">
    <citation type="submission" date="2019-02" db="EMBL/GenBank/DDBJ databases">
        <title>Sequencing the genomes of 1000 actinobacteria strains.</title>
        <authorList>
            <person name="Klenk H.-P."/>
        </authorList>
    </citation>
    <scope>NUCLEOTIDE SEQUENCE [LARGE SCALE GENOMIC DNA]</scope>
    <source>
        <strain evidence="1 2">DSM 45779</strain>
    </source>
</reference>
<evidence type="ECO:0000313" key="1">
    <source>
        <dbReference type="EMBL" id="RZT87559.1"/>
    </source>
</evidence>